<dbReference type="InterPro" id="IPR014960">
    <property type="entry name" value="DUF1828"/>
</dbReference>
<evidence type="ECO:0000259" key="1">
    <source>
        <dbReference type="Pfam" id="PF08861"/>
    </source>
</evidence>
<evidence type="ECO:0000313" key="3">
    <source>
        <dbReference type="EMBL" id="MCY6372407.1"/>
    </source>
</evidence>
<keyword evidence="4" id="KW-1185">Reference proteome</keyword>
<reference evidence="3" key="1">
    <citation type="submission" date="2022-12" db="EMBL/GenBank/DDBJ databases">
        <authorList>
            <person name="Wang J."/>
        </authorList>
    </citation>
    <scope>NUCLEOTIDE SEQUENCE</scope>
    <source>
        <strain evidence="3">HY-42-06</strain>
    </source>
</reference>
<dbReference type="EMBL" id="JAPQES010000007">
    <property type="protein sequence ID" value="MCY6372407.1"/>
    <property type="molecule type" value="Genomic_DNA"/>
</dbReference>
<sequence>MKDKYISTLINEYVNWLKSNITVKQLDEFFEITTPFLDRHNDCIQLYVKKIDKINYLLTDDGYTLTDLEMCGYSFSTPKRKELLNTLLTSYGIENKNGCLITKATHENFAMKKHFFIQAIISINDLFVTSKNNVSNLFIEDVNNFLEQYDIRYIDNAKFTGKSGIEHNFDFIIPKSKKQPDRYLKVLNSPNKSTAEAVLFSWTDIYEIRKNSKMYVFLNDMDKKINSDVITAFETYNVTPIYWSKKQKYIKELSA</sequence>
<proteinExistence type="predicted"/>
<accession>A0ABT4CTM4</accession>
<evidence type="ECO:0000259" key="2">
    <source>
        <dbReference type="Pfam" id="PF08862"/>
    </source>
</evidence>
<protein>
    <submittedName>
        <fullName evidence="3">DUF1829 domain-containing protein</fullName>
    </submittedName>
</protein>
<dbReference type="Pfam" id="PF08862">
    <property type="entry name" value="DUF1829"/>
    <property type="match status" value="1"/>
</dbReference>
<organism evidence="3 4">
    <name type="scientific">Clostridium ganghwense</name>
    <dbReference type="NCBI Taxonomy" id="312089"/>
    <lineage>
        <taxon>Bacteria</taxon>
        <taxon>Bacillati</taxon>
        <taxon>Bacillota</taxon>
        <taxon>Clostridia</taxon>
        <taxon>Eubacteriales</taxon>
        <taxon>Clostridiaceae</taxon>
        <taxon>Clostridium</taxon>
    </lineage>
</organism>
<feature type="domain" description="DUF1829" evidence="2">
    <location>
        <begin position="161"/>
        <end position="246"/>
    </location>
</feature>
<evidence type="ECO:0000313" key="4">
    <source>
        <dbReference type="Proteomes" id="UP001079657"/>
    </source>
</evidence>
<comment type="caution">
    <text evidence="3">The sequence shown here is derived from an EMBL/GenBank/DDBJ whole genome shotgun (WGS) entry which is preliminary data.</text>
</comment>
<dbReference type="Pfam" id="PF08861">
    <property type="entry name" value="DUF1828"/>
    <property type="match status" value="1"/>
</dbReference>
<feature type="domain" description="DUF1828" evidence="1">
    <location>
        <begin position="34"/>
        <end position="123"/>
    </location>
</feature>
<gene>
    <name evidence="3" type="ORF">OXH55_17405</name>
</gene>
<name>A0ABT4CTM4_9CLOT</name>
<dbReference type="Proteomes" id="UP001079657">
    <property type="component" value="Unassembled WGS sequence"/>
</dbReference>
<dbReference type="RefSeq" id="WP_268051394.1">
    <property type="nucleotide sequence ID" value="NZ_JAPQES010000007.1"/>
</dbReference>
<dbReference type="InterPro" id="IPR014961">
    <property type="entry name" value="DUF1829"/>
</dbReference>